<reference evidence="3" key="3">
    <citation type="submission" date="2025-09" db="UniProtKB">
        <authorList>
            <consortium name="Ensembl"/>
        </authorList>
    </citation>
    <scope>IDENTIFICATION</scope>
</reference>
<dbReference type="SUPFAM" id="SSF57863">
    <property type="entry name" value="ArfGap/RecO-like zinc finger"/>
    <property type="match status" value="1"/>
</dbReference>
<dbReference type="PROSITE" id="PS50115">
    <property type="entry name" value="ARFGAP"/>
    <property type="match status" value="1"/>
</dbReference>
<dbReference type="PRINTS" id="PR00405">
    <property type="entry name" value="REVINTRACTNG"/>
</dbReference>
<evidence type="ECO:0000256" key="1">
    <source>
        <dbReference type="PROSITE-ProRule" id="PRU00288"/>
    </source>
</evidence>
<dbReference type="Proteomes" id="UP000472267">
    <property type="component" value="Chromosome 4"/>
</dbReference>
<reference evidence="3" key="1">
    <citation type="submission" date="2019-06" db="EMBL/GenBank/DDBJ databases">
        <authorList>
            <consortium name="Wellcome Sanger Institute Data Sharing"/>
        </authorList>
    </citation>
    <scope>NUCLEOTIDE SEQUENCE [LARGE SCALE GENOMIC DNA]</scope>
</reference>
<keyword evidence="4" id="KW-1185">Reference proteome</keyword>
<evidence type="ECO:0000313" key="3">
    <source>
        <dbReference type="Ensembl" id="ENSSFAP00005032667.1"/>
    </source>
</evidence>
<dbReference type="Ensembl" id="ENSSFAT00005033822.1">
    <property type="protein sequence ID" value="ENSSFAP00005032667.1"/>
    <property type="gene ID" value="ENSSFAG00005016460.1"/>
</dbReference>
<name>A0A672HUL1_SALFA</name>
<feature type="domain" description="Arf-GAP" evidence="2">
    <location>
        <begin position="8"/>
        <end position="71"/>
    </location>
</feature>
<protein>
    <submittedName>
        <fullName evidence="3">ArfGAP with dual PH domains 2</fullName>
    </submittedName>
</protein>
<dbReference type="SMART" id="SM00105">
    <property type="entry name" value="ArfGap"/>
    <property type="match status" value="1"/>
</dbReference>
<dbReference type="InterPro" id="IPR037278">
    <property type="entry name" value="ARFGAP/RecO"/>
</dbReference>
<dbReference type="Gene3D" id="1.10.220.150">
    <property type="entry name" value="Arf GTPase activating protein"/>
    <property type="match status" value="1"/>
</dbReference>
<dbReference type="GO" id="GO:0008270">
    <property type="term" value="F:zinc ion binding"/>
    <property type="evidence" value="ECO:0007669"/>
    <property type="project" value="UniProtKB-KW"/>
</dbReference>
<dbReference type="PANTHER" id="PTHR46419:SF2">
    <property type="entry name" value="ADP-RIBOSYLATION FACTOR GTPASE-ACTIVATING PROTEIN AGD5"/>
    <property type="match status" value="1"/>
</dbReference>
<organism evidence="3 4">
    <name type="scientific">Salarias fasciatus</name>
    <name type="common">Jewelled blenny</name>
    <name type="synonym">Blennius fasciatus</name>
    <dbReference type="NCBI Taxonomy" id="181472"/>
    <lineage>
        <taxon>Eukaryota</taxon>
        <taxon>Metazoa</taxon>
        <taxon>Chordata</taxon>
        <taxon>Craniata</taxon>
        <taxon>Vertebrata</taxon>
        <taxon>Euteleostomi</taxon>
        <taxon>Actinopterygii</taxon>
        <taxon>Neopterygii</taxon>
        <taxon>Teleostei</taxon>
        <taxon>Neoteleostei</taxon>
        <taxon>Acanthomorphata</taxon>
        <taxon>Ovalentaria</taxon>
        <taxon>Blenniimorphae</taxon>
        <taxon>Blenniiformes</taxon>
        <taxon>Blennioidei</taxon>
        <taxon>Blenniidae</taxon>
        <taxon>Salariinae</taxon>
        <taxon>Salarias</taxon>
    </lineage>
</organism>
<sequence>MADSERNRKILLGLVKQPGNDRCADCGAPGPDWASCKLGVFVCLQCSGTHRSLSTRVKSLLLDFFEDDVVEGPEGTVDPGEIRETGVHWRKKIPTTGIHHRCRSNLYLL</sequence>
<evidence type="ECO:0000313" key="4">
    <source>
        <dbReference type="Proteomes" id="UP000472267"/>
    </source>
</evidence>
<keyword evidence="1" id="KW-0863">Zinc-finger</keyword>
<dbReference type="Pfam" id="PF01412">
    <property type="entry name" value="ArfGap"/>
    <property type="match status" value="1"/>
</dbReference>
<proteinExistence type="predicted"/>
<keyword evidence="1" id="KW-0479">Metal-binding</keyword>
<accession>A0A672HUL1</accession>
<dbReference type="InterPro" id="IPR044520">
    <property type="entry name" value="ARF_GAP_AGD5/15"/>
</dbReference>
<keyword evidence="1" id="KW-0862">Zinc</keyword>
<reference evidence="3" key="2">
    <citation type="submission" date="2025-08" db="UniProtKB">
        <authorList>
            <consortium name="Ensembl"/>
        </authorList>
    </citation>
    <scope>IDENTIFICATION</scope>
</reference>
<dbReference type="GO" id="GO:0005096">
    <property type="term" value="F:GTPase activator activity"/>
    <property type="evidence" value="ECO:0007669"/>
    <property type="project" value="InterPro"/>
</dbReference>
<dbReference type="PANTHER" id="PTHR46419">
    <property type="entry name" value="ADP-RIBOSYLATION FACTOR GTPASE-ACTIVATING PROTEIN AGD5"/>
    <property type="match status" value="1"/>
</dbReference>
<evidence type="ECO:0000259" key="2">
    <source>
        <dbReference type="PROSITE" id="PS50115"/>
    </source>
</evidence>
<dbReference type="AlphaFoldDB" id="A0A672HUL1"/>
<dbReference type="InterPro" id="IPR038508">
    <property type="entry name" value="ArfGAP_dom_sf"/>
</dbReference>
<dbReference type="InterPro" id="IPR001164">
    <property type="entry name" value="ArfGAP_dom"/>
</dbReference>